<name>A0ABN9PHT4_9DINO</name>
<feature type="non-terminal residue" evidence="2">
    <location>
        <position position="1"/>
    </location>
</feature>
<gene>
    <name evidence="2" type="ORF">PCOR1329_LOCUS3090</name>
</gene>
<evidence type="ECO:0000313" key="2">
    <source>
        <dbReference type="EMBL" id="CAK0792530.1"/>
    </source>
</evidence>
<comment type="caution">
    <text evidence="2">The sequence shown here is derived from an EMBL/GenBank/DDBJ whole genome shotgun (WGS) entry which is preliminary data.</text>
</comment>
<dbReference type="Proteomes" id="UP001189429">
    <property type="component" value="Unassembled WGS sequence"/>
</dbReference>
<accession>A0ABN9PHT4</accession>
<reference evidence="2" key="1">
    <citation type="submission" date="2023-10" db="EMBL/GenBank/DDBJ databases">
        <authorList>
            <person name="Chen Y."/>
            <person name="Shah S."/>
            <person name="Dougan E. K."/>
            <person name="Thang M."/>
            <person name="Chan C."/>
        </authorList>
    </citation>
    <scope>NUCLEOTIDE SEQUENCE [LARGE SCALE GENOMIC DNA]</scope>
</reference>
<feature type="region of interest" description="Disordered" evidence="1">
    <location>
        <begin position="1"/>
        <end position="73"/>
    </location>
</feature>
<dbReference type="EMBL" id="CAUYUJ010000781">
    <property type="protein sequence ID" value="CAK0792530.1"/>
    <property type="molecule type" value="Genomic_DNA"/>
</dbReference>
<feature type="compositionally biased region" description="Basic and acidic residues" evidence="1">
    <location>
        <begin position="11"/>
        <end position="45"/>
    </location>
</feature>
<keyword evidence="3" id="KW-1185">Reference proteome</keyword>
<proteinExistence type="predicted"/>
<organism evidence="2 3">
    <name type="scientific">Prorocentrum cordatum</name>
    <dbReference type="NCBI Taxonomy" id="2364126"/>
    <lineage>
        <taxon>Eukaryota</taxon>
        <taxon>Sar</taxon>
        <taxon>Alveolata</taxon>
        <taxon>Dinophyceae</taxon>
        <taxon>Prorocentrales</taxon>
        <taxon>Prorocentraceae</taxon>
        <taxon>Prorocentrum</taxon>
    </lineage>
</organism>
<sequence length="73" mass="8375">VGHRRGRHFRRPEEGRQRPGQRRGEQLGPRERHAESEQLEQRSEAECAVEGGEDQRRATRDPGQRPQPLQGAA</sequence>
<protein>
    <submittedName>
        <fullName evidence="2">Uncharacterized protein</fullName>
    </submittedName>
</protein>
<feature type="non-terminal residue" evidence="2">
    <location>
        <position position="73"/>
    </location>
</feature>
<feature type="compositionally biased region" description="Basic residues" evidence="1">
    <location>
        <begin position="1"/>
        <end position="10"/>
    </location>
</feature>
<evidence type="ECO:0000256" key="1">
    <source>
        <dbReference type="SAM" id="MobiDB-lite"/>
    </source>
</evidence>
<evidence type="ECO:0000313" key="3">
    <source>
        <dbReference type="Proteomes" id="UP001189429"/>
    </source>
</evidence>
<feature type="compositionally biased region" description="Basic and acidic residues" evidence="1">
    <location>
        <begin position="53"/>
        <end position="63"/>
    </location>
</feature>